<sequence>MENVRLHVMEALPNLPAETLMKVVTKLSDACLTSDEIERRPDATLSPCIIAADGAASTGFTVGAVVLSPVFEGRLPSARGAVAERDCRASCSRSCRIEWVVSLDSMSERPADKGGGIRMRRTLSFASAQQVKEYEEKERRRAPDSP</sequence>
<dbReference type="Proteomes" id="UP000805193">
    <property type="component" value="Unassembled WGS sequence"/>
</dbReference>
<evidence type="ECO:0000313" key="1">
    <source>
        <dbReference type="EMBL" id="KAG0434465.1"/>
    </source>
</evidence>
<name>A0AC60QL05_IXOPE</name>
<proteinExistence type="predicted"/>
<protein>
    <submittedName>
        <fullName evidence="1">Uncharacterized protein</fullName>
    </submittedName>
</protein>
<organism evidence="1 2">
    <name type="scientific">Ixodes persulcatus</name>
    <name type="common">Taiga tick</name>
    <dbReference type="NCBI Taxonomy" id="34615"/>
    <lineage>
        <taxon>Eukaryota</taxon>
        <taxon>Metazoa</taxon>
        <taxon>Ecdysozoa</taxon>
        <taxon>Arthropoda</taxon>
        <taxon>Chelicerata</taxon>
        <taxon>Arachnida</taxon>
        <taxon>Acari</taxon>
        <taxon>Parasitiformes</taxon>
        <taxon>Ixodida</taxon>
        <taxon>Ixodoidea</taxon>
        <taxon>Ixodidae</taxon>
        <taxon>Ixodinae</taxon>
        <taxon>Ixodes</taxon>
    </lineage>
</organism>
<comment type="caution">
    <text evidence="1">The sequence shown here is derived from an EMBL/GenBank/DDBJ whole genome shotgun (WGS) entry which is preliminary data.</text>
</comment>
<dbReference type="EMBL" id="JABSTQ010008480">
    <property type="protein sequence ID" value="KAG0434465.1"/>
    <property type="molecule type" value="Genomic_DNA"/>
</dbReference>
<reference evidence="1 2" key="1">
    <citation type="journal article" date="2020" name="Cell">
        <title>Large-Scale Comparative Analyses of Tick Genomes Elucidate Their Genetic Diversity and Vector Capacities.</title>
        <authorList>
            <consortium name="Tick Genome and Microbiome Consortium (TIGMIC)"/>
            <person name="Jia N."/>
            <person name="Wang J."/>
            <person name="Shi W."/>
            <person name="Du L."/>
            <person name="Sun Y."/>
            <person name="Zhan W."/>
            <person name="Jiang J.F."/>
            <person name="Wang Q."/>
            <person name="Zhang B."/>
            <person name="Ji P."/>
            <person name="Bell-Sakyi L."/>
            <person name="Cui X.M."/>
            <person name="Yuan T.T."/>
            <person name="Jiang B.G."/>
            <person name="Yang W.F."/>
            <person name="Lam T.T."/>
            <person name="Chang Q.C."/>
            <person name="Ding S.J."/>
            <person name="Wang X.J."/>
            <person name="Zhu J.G."/>
            <person name="Ruan X.D."/>
            <person name="Zhao L."/>
            <person name="Wei J.T."/>
            <person name="Ye R.Z."/>
            <person name="Que T.C."/>
            <person name="Du C.H."/>
            <person name="Zhou Y.H."/>
            <person name="Cheng J.X."/>
            <person name="Dai P.F."/>
            <person name="Guo W.B."/>
            <person name="Han X.H."/>
            <person name="Huang E.J."/>
            <person name="Li L.F."/>
            <person name="Wei W."/>
            <person name="Gao Y.C."/>
            <person name="Liu J.Z."/>
            <person name="Shao H.Z."/>
            <person name="Wang X."/>
            <person name="Wang C.C."/>
            <person name="Yang T.C."/>
            <person name="Huo Q.B."/>
            <person name="Li W."/>
            <person name="Chen H.Y."/>
            <person name="Chen S.E."/>
            <person name="Zhou L.G."/>
            <person name="Ni X.B."/>
            <person name="Tian J.H."/>
            <person name="Sheng Y."/>
            <person name="Liu T."/>
            <person name="Pan Y.S."/>
            <person name="Xia L.Y."/>
            <person name="Li J."/>
            <person name="Zhao F."/>
            <person name="Cao W.C."/>
        </authorList>
    </citation>
    <scope>NUCLEOTIDE SEQUENCE [LARGE SCALE GENOMIC DNA]</scope>
    <source>
        <strain evidence="1">Iper-2018</strain>
    </source>
</reference>
<accession>A0AC60QL05</accession>
<evidence type="ECO:0000313" key="2">
    <source>
        <dbReference type="Proteomes" id="UP000805193"/>
    </source>
</evidence>
<keyword evidence="2" id="KW-1185">Reference proteome</keyword>
<gene>
    <name evidence="1" type="ORF">HPB47_019088</name>
</gene>